<reference evidence="4" key="2">
    <citation type="submission" date="2024-03" db="EMBL/GenBank/DDBJ databases">
        <authorList>
            <person name="Bromfield E.S.P."/>
            <person name="Cloutier S."/>
        </authorList>
    </citation>
    <scope>NUCLEOTIDE SEQUENCE</scope>
    <source>
        <strain evidence="4">5S5</strain>
    </source>
</reference>
<name>A0ABZ2P8C6_9BRAD</name>
<evidence type="ECO:0000256" key="1">
    <source>
        <dbReference type="ARBA" id="ARBA00023172"/>
    </source>
</evidence>
<evidence type="ECO:0000313" key="5">
    <source>
        <dbReference type="Proteomes" id="UP001432046"/>
    </source>
</evidence>
<dbReference type="Pfam" id="PF00589">
    <property type="entry name" value="Phage_integrase"/>
    <property type="match status" value="1"/>
</dbReference>
<feature type="domain" description="Tyr recombinase" evidence="3">
    <location>
        <begin position="186"/>
        <end position="373"/>
    </location>
</feature>
<accession>A0ABZ2P8C6</accession>
<sequence length="401" mass="45227">MSIAMETDLPYLSREPDRHGNDRIYVRRNGKRIRIKEQEGTTAFVKAYDRAIDRLGEPPSKRRKPTSDLPTYPRDTLGWLGVQYLASRGKDEFLSLDKDSRRARRNSLEKDCFTVAHSDDDPEPMGFCPLKYLSAQKMKRMIEAADGPGARTNRRKHLSALCAWGVEHNHLPSNPVRDIKAGRAEATNGYYTWEIPDVRQFLAFHSGKTLRARKARLALGLLLFSGSRRQDMVTFGKQHCRGPVPDQLGDWISYVPKKTIKKRRTMVQKPLLPVLKKIITESWDILGAMTFLITEQGKPFTAAGFGNWFRDRCDEAGLPQCTAHGLKKAGATIAAENRATIHELMAMFDWSSPRMAEVYTKKAEQKRLAGGAMGLISLDRIANEDCRTTEPGVVAPAKISR</sequence>
<dbReference type="SUPFAM" id="SSF56349">
    <property type="entry name" value="DNA breaking-rejoining enzymes"/>
    <property type="match status" value="1"/>
</dbReference>
<evidence type="ECO:0000313" key="4">
    <source>
        <dbReference type="EMBL" id="WXC83487.1"/>
    </source>
</evidence>
<gene>
    <name evidence="4" type="ORF">WDK88_18860</name>
</gene>
<proteinExistence type="predicted"/>
<reference evidence="4" key="1">
    <citation type="journal article" date="2021" name="Int. J. Syst. Evol. Microbiol.">
        <title>Bradyrhizobium septentrionale sp. nov. (sv. septentrionale) and Bradyrhizobium quebecense sp. nov. (sv. septentrionale) associated with legumes native to Canada possess rearranged symbiosis genes and numerous insertion sequences.</title>
        <authorList>
            <person name="Bromfield E.S.P."/>
            <person name="Cloutier S."/>
        </authorList>
    </citation>
    <scope>NUCLEOTIDE SEQUENCE</scope>
    <source>
        <strain evidence="4">5S5</strain>
    </source>
</reference>
<organism evidence="4 5">
    <name type="scientific">Bradyrhizobium septentrionale</name>
    <dbReference type="NCBI Taxonomy" id="1404411"/>
    <lineage>
        <taxon>Bacteria</taxon>
        <taxon>Pseudomonadati</taxon>
        <taxon>Pseudomonadota</taxon>
        <taxon>Alphaproteobacteria</taxon>
        <taxon>Hyphomicrobiales</taxon>
        <taxon>Nitrobacteraceae</taxon>
        <taxon>Bradyrhizobium</taxon>
    </lineage>
</organism>
<dbReference type="InterPro" id="IPR002104">
    <property type="entry name" value="Integrase_catalytic"/>
</dbReference>
<protein>
    <submittedName>
        <fullName evidence="4">Tyrosine-type recombinase/integrase</fullName>
    </submittedName>
</protein>
<feature type="region of interest" description="Disordered" evidence="2">
    <location>
        <begin position="1"/>
        <end position="22"/>
    </location>
</feature>
<evidence type="ECO:0000256" key="2">
    <source>
        <dbReference type="SAM" id="MobiDB-lite"/>
    </source>
</evidence>
<evidence type="ECO:0000259" key="3">
    <source>
        <dbReference type="PROSITE" id="PS51898"/>
    </source>
</evidence>
<dbReference type="PROSITE" id="PS51898">
    <property type="entry name" value="TYR_RECOMBINASE"/>
    <property type="match status" value="1"/>
</dbReference>
<dbReference type="Gene3D" id="1.10.443.10">
    <property type="entry name" value="Intergrase catalytic core"/>
    <property type="match status" value="1"/>
</dbReference>
<dbReference type="InterPro" id="IPR011010">
    <property type="entry name" value="DNA_brk_join_enz"/>
</dbReference>
<keyword evidence="1" id="KW-0233">DNA recombination</keyword>
<dbReference type="RefSeq" id="WP_338821604.1">
    <property type="nucleotide sequence ID" value="NZ_CP147708.1"/>
</dbReference>
<keyword evidence="5" id="KW-1185">Reference proteome</keyword>
<dbReference type="Proteomes" id="UP001432046">
    <property type="component" value="Chromosome"/>
</dbReference>
<dbReference type="EMBL" id="CP147711">
    <property type="protein sequence ID" value="WXC83487.1"/>
    <property type="molecule type" value="Genomic_DNA"/>
</dbReference>
<dbReference type="InterPro" id="IPR013762">
    <property type="entry name" value="Integrase-like_cat_sf"/>
</dbReference>